<keyword evidence="1" id="KW-0812">Transmembrane</keyword>
<dbReference type="AlphaFoldDB" id="A0AB35K2H9"/>
<feature type="transmembrane region" description="Helical" evidence="1">
    <location>
        <begin position="327"/>
        <end position="358"/>
    </location>
</feature>
<evidence type="ECO:0008006" key="4">
    <source>
        <dbReference type="Google" id="ProtNLM"/>
    </source>
</evidence>
<evidence type="ECO:0000313" key="2">
    <source>
        <dbReference type="EMBL" id="MDD9319472.1"/>
    </source>
</evidence>
<keyword evidence="1" id="KW-1133">Transmembrane helix</keyword>
<dbReference type="Proteomes" id="UP001150055">
    <property type="component" value="Unassembled WGS sequence"/>
</dbReference>
<dbReference type="RefSeq" id="WP_274567123.1">
    <property type="nucleotide sequence ID" value="NZ_JALNTF010000007.1"/>
</dbReference>
<feature type="transmembrane region" description="Helical" evidence="1">
    <location>
        <begin position="114"/>
        <end position="131"/>
    </location>
</feature>
<feature type="transmembrane region" description="Helical" evidence="1">
    <location>
        <begin position="151"/>
        <end position="174"/>
    </location>
</feature>
<feature type="transmembrane region" description="Helical" evidence="1">
    <location>
        <begin position="186"/>
        <end position="215"/>
    </location>
</feature>
<proteinExistence type="predicted"/>
<feature type="transmembrane region" description="Helical" evidence="1">
    <location>
        <begin position="83"/>
        <end position="102"/>
    </location>
</feature>
<organism evidence="2 3">
    <name type="scientific">Acinetobacter lactucae</name>
    <dbReference type="NCBI Taxonomy" id="1785128"/>
    <lineage>
        <taxon>Bacteria</taxon>
        <taxon>Pseudomonadati</taxon>
        <taxon>Pseudomonadota</taxon>
        <taxon>Gammaproteobacteria</taxon>
        <taxon>Moraxellales</taxon>
        <taxon>Moraxellaceae</taxon>
        <taxon>Acinetobacter</taxon>
        <taxon>Acinetobacter calcoaceticus/baumannii complex</taxon>
    </lineage>
</organism>
<accession>A0AB35K2H9</accession>
<gene>
    <name evidence="2" type="ORF">M0O54_04910</name>
</gene>
<dbReference type="EMBL" id="JALNTG010000014">
    <property type="protein sequence ID" value="MDD9319472.1"/>
    <property type="molecule type" value="Genomic_DNA"/>
</dbReference>
<evidence type="ECO:0000313" key="3">
    <source>
        <dbReference type="Proteomes" id="UP001150055"/>
    </source>
</evidence>
<feature type="transmembrane region" description="Helical" evidence="1">
    <location>
        <begin position="6"/>
        <end position="39"/>
    </location>
</feature>
<keyword evidence="1" id="KW-0472">Membrane</keyword>
<protein>
    <recommendedName>
        <fullName evidence="4">Wzy</fullName>
    </recommendedName>
</protein>
<feature type="transmembrane region" description="Helical" evidence="1">
    <location>
        <begin position="296"/>
        <end position="321"/>
    </location>
</feature>
<evidence type="ECO:0000256" key="1">
    <source>
        <dbReference type="SAM" id="Phobius"/>
    </source>
</evidence>
<sequence length="368" mass="42760">MINTGSLYFLFLFLAFFSINDLVINPVYILGVFCVFLTIPFIKFSAVNKLTLYSFLFFTLISFNFILGFYFQDFYYKEISPLYVSSILFGYSILLGTLFYEVGLRTNLEQRKRVYFLINRALMIFMLLELITRLMNPDYSEISFYKYKDSVLYYDSNFTGIVLCVFLMFFVFLRKYKIYNIGNFSFCAYILFLFLTISRASIVAFFVSYVCVVLFGRYFKYFAILIMAVLSYLSFKMVNIYLSGDSFVDIDGSFNSKFYIISQAIDLYGDLPFLLKFFGIGLANFSKYAGIFAHNIVVTFIFELGVLGSLLFVSFFIYLYFRTKGAVLYILMPVLVGGFSLFSAYSAFLFVLSAAVWVEINSLKQRGR</sequence>
<comment type="caution">
    <text evidence="2">The sequence shown here is derived from an EMBL/GenBank/DDBJ whole genome shotgun (WGS) entry which is preliminary data.</text>
</comment>
<feature type="transmembrane region" description="Helical" evidence="1">
    <location>
        <begin position="221"/>
        <end position="242"/>
    </location>
</feature>
<name>A0AB35K2H9_9GAMM</name>
<reference evidence="2" key="1">
    <citation type="submission" date="2022-12" db="EMBL/GenBank/DDBJ databases">
        <title>Acinetobacter lactucae: Emerging opportunistic pathogenic species of genus Acinetobacter isolated from immunocompromised patients in clinical settings of India.</title>
        <authorList>
            <person name="Amar A.K."/>
            <person name="Sawant A.R."/>
            <person name="Meera M."/>
            <person name="Tomar A."/>
            <person name="Sistla S."/>
            <person name="Prashanth K."/>
        </authorList>
    </citation>
    <scope>NUCLEOTIDE SEQUENCE</scope>
    <source>
        <strain evidence="2">PKAL1828C</strain>
    </source>
</reference>
<feature type="transmembrane region" description="Helical" evidence="1">
    <location>
        <begin position="51"/>
        <end position="71"/>
    </location>
</feature>